<evidence type="ECO:0000313" key="1">
    <source>
        <dbReference type="EMBL" id="ERI06801.1"/>
    </source>
</evidence>
<gene>
    <name evidence="1" type="ORF">HMPREF0083_05173</name>
</gene>
<evidence type="ECO:0008006" key="3">
    <source>
        <dbReference type="Google" id="ProtNLM"/>
    </source>
</evidence>
<dbReference type="eggNOG" id="COG0515">
    <property type="taxonomic scope" value="Bacteria"/>
</dbReference>
<protein>
    <recommendedName>
        <fullName evidence="3">Protein kinase domain-containing protein</fullName>
    </recommendedName>
</protein>
<evidence type="ECO:0000313" key="2">
    <source>
        <dbReference type="Proteomes" id="UP000016511"/>
    </source>
</evidence>
<keyword evidence="2" id="KW-1185">Reference proteome</keyword>
<dbReference type="Proteomes" id="UP000016511">
    <property type="component" value="Unassembled WGS sequence"/>
</dbReference>
<proteinExistence type="predicted"/>
<dbReference type="HOGENOM" id="CLU_067498_0_0_9"/>
<dbReference type="AlphaFoldDB" id="U1Y7J4"/>
<name>U1Y7J4_ANEAE</name>
<reference evidence="1 2" key="1">
    <citation type="submission" date="2013-08" db="EMBL/GenBank/DDBJ databases">
        <authorList>
            <person name="Weinstock G."/>
            <person name="Sodergren E."/>
            <person name="Wylie T."/>
            <person name="Fulton L."/>
            <person name="Fulton R."/>
            <person name="Fronick C."/>
            <person name="O'Laughlin M."/>
            <person name="Godfrey J."/>
            <person name="Miner T."/>
            <person name="Herter B."/>
            <person name="Appelbaum E."/>
            <person name="Cordes M."/>
            <person name="Lek S."/>
            <person name="Wollam A."/>
            <person name="Pepin K.H."/>
            <person name="Palsikar V.B."/>
            <person name="Mitreva M."/>
            <person name="Wilson R.K."/>
        </authorList>
    </citation>
    <scope>NUCLEOTIDE SEQUENCE [LARGE SCALE GENOMIC DNA]</scope>
    <source>
        <strain evidence="1 2">ATCC 12856</strain>
    </source>
</reference>
<dbReference type="STRING" id="649747.HMPREF0083_05173"/>
<organism evidence="1 2">
    <name type="scientific">Aneurinibacillus aneurinilyticus ATCC 12856</name>
    <dbReference type="NCBI Taxonomy" id="649747"/>
    <lineage>
        <taxon>Bacteria</taxon>
        <taxon>Bacillati</taxon>
        <taxon>Bacillota</taxon>
        <taxon>Bacilli</taxon>
        <taxon>Bacillales</taxon>
        <taxon>Paenibacillaceae</taxon>
        <taxon>Aneurinibacillus group</taxon>
        <taxon>Aneurinibacillus</taxon>
    </lineage>
</organism>
<dbReference type="EMBL" id="AWSJ01000315">
    <property type="protein sequence ID" value="ERI06801.1"/>
    <property type="molecule type" value="Genomic_DNA"/>
</dbReference>
<dbReference type="PATRIC" id="fig|649747.3.peg.4657"/>
<dbReference type="InterPro" id="IPR011009">
    <property type="entry name" value="Kinase-like_dom_sf"/>
</dbReference>
<comment type="caution">
    <text evidence="1">The sequence shown here is derived from an EMBL/GenBank/DDBJ whole genome shotgun (WGS) entry which is preliminary data.</text>
</comment>
<sequence length="352" mass="41172">MQMNDKEIARQLKKIKVINQEQADVEVKNPTSLTMIGKGRQGAVFQIDENTCAKVYGNPEDCEREHYALSLGQKTNLFPRIYGKGQNYIVMEMVRGIDLREYLQSQPLTKELSFKLIEMLVTFQQVGFDRIDHHKRQIYLQQDGTLKVIDVGRTVWRDRTYPYPRKLLTSLGEEYKTLFLSHVQEMNPKLYAEWQHYMAMEASARQMFETLFSKRLKNAKDIAIQLAEPLLTVGDQGKHYAKLEGLVRKVFKEEWIKVLVAQGRDPEKVKKKIDVFMEKQEGMGWEEIDQKNGNQLDCSKKRQKQSKKKASLKQKMLIEDVMKNVNKLLNEGNKKKRETLTSYPAIYRTKVK</sequence>
<dbReference type="SUPFAM" id="SSF56112">
    <property type="entry name" value="Protein kinase-like (PK-like)"/>
    <property type="match status" value="1"/>
</dbReference>
<dbReference type="Gene3D" id="1.10.510.10">
    <property type="entry name" value="Transferase(Phosphotransferase) domain 1"/>
    <property type="match status" value="1"/>
</dbReference>
<accession>U1Y7J4</accession>